<dbReference type="EMBL" id="FNEV01000001">
    <property type="protein sequence ID" value="SDI93963.1"/>
    <property type="molecule type" value="Genomic_DNA"/>
</dbReference>
<dbReference type="OrthoDB" id="2933732at2"/>
<reference evidence="2" key="1">
    <citation type="submission" date="2016-10" db="EMBL/GenBank/DDBJ databases">
        <authorList>
            <person name="Varghese N."/>
            <person name="Submissions S."/>
        </authorList>
    </citation>
    <scope>NUCLEOTIDE SEQUENCE [LARGE SCALE GENOMIC DNA]</scope>
    <source>
        <strain evidence="2">DSM 4771</strain>
    </source>
</reference>
<protein>
    <submittedName>
        <fullName evidence="1">Sporulation inhibitor A</fullName>
    </submittedName>
</protein>
<dbReference type="STRING" id="86666.SAMN04490247_0097"/>
<evidence type="ECO:0000313" key="1">
    <source>
        <dbReference type="EMBL" id="SDI93963.1"/>
    </source>
</evidence>
<dbReference type="InterPro" id="IPR015064">
    <property type="entry name" value="Sda"/>
</dbReference>
<keyword evidence="2" id="KW-1185">Reference proteome</keyword>
<dbReference type="AlphaFoldDB" id="A0A1G8PNB0"/>
<evidence type="ECO:0000313" key="2">
    <source>
        <dbReference type="Proteomes" id="UP000199225"/>
    </source>
</evidence>
<dbReference type="Proteomes" id="UP000199225">
    <property type="component" value="Unassembled WGS sequence"/>
</dbReference>
<dbReference type="InterPro" id="IPR036916">
    <property type="entry name" value="Sda_sf"/>
</dbReference>
<gene>
    <name evidence="1" type="ORF">SAMN04490247_0097</name>
</gene>
<organism evidence="1 2">
    <name type="scientific">Salimicrobium halophilum</name>
    <dbReference type="NCBI Taxonomy" id="86666"/>
    <lineage>
        <taxon>Bacteria</taxon>
        <taxon>Bacillati</taxon>
        <taxon>Bacillota</taxon>
        <taxon>Bacilli</taxon>
        <taxon>Bacillales</taxon>
        <taxon>Bacillaceae</taxon>
        <taxon>Salimicrobium</taxon>
    </lineage>
</organism>
<name>A0A1G8PNB0_9BACI</name>
<dbReference type="Gene3D" id="1.10.287.1100">
    <property type="entry name" value="Sporulation inhibitor A"/>
    <property type="match status" value="1"/>
</dbReference>
<dbReference type="RefSeq" id="WP_093190714.1">
    <property type="nucleotide sequence ID" value="NZ_FNEV01000001.1"/>
</dbReference>
<dbReference type="Pfam" id="PF08970">
    <property type="entry name" value="Sda"/>
    <property type="match status" value="1"/>
</dbReference>
<sequence length="46" mass="5379">MDHLSDQALINTYHHARRLQLSEDFLRLLEEEIYVRALSSLHSEAG</sequence>
<accession>A0A1G8PNB0</accession>
<dbReference type="SUPFAM" id="SSF100985">
    <property type="entry name" value="Sporulation inhibitor Sda"/>
    <property type="match status" value="1"/>
</dbReference>
<proteinExistence type="predicted"/>